<dbReference type="InterPro" id="IPR019760">
    <property type="entry name" value="DNA-dir_DNA_pol_A_CS"/>
</dbReference>
<dbReference type="Gene3D" id="1.10.150.20">
    <property type="entry name" value="5' to 3' exonuclease, C-terminal subdomain"/>
    <property type="match status" value="1"/>
</dbReference>
<dbReference type="PANTHER" id="PTHR10133">
    <property type="entry name" value="DNA POLYMERASE I"/>
    <property type="match status" value="1"/>
</dbReference>
<accession>A0A0S4J2J4</accession>
<proteinExistence type="predicted"/>
<dbReference type="GO" id="GO:0003887">
    <property type="term" value="F:DNA-directed DNA polymerase activity"/>
    <property type="evidence" value="ECO:0007669"/>
    <property type="project" value="UniProtKB-KW"/>
</dbReference>
<dbReference type="VEuPathDB" id="TriTrypDB:BSAL_89100"/>
<evidence type="ECO:0000313" key="9">
    <source>
        <dbReference type="Proteomes" id="UP000051952"/>
    </source>
</evidence>
<protein>
    <recommendedName>
        <fullName evidence="1">DNA-directed DNA polymerase</fullName>
        <ecNumber evidence="1">2.7.7.7</ecNumber>
    </recommendedName>
</protein>
<dbReference type="InterPro" id="IPR002298">
    <property type="entry name" value="DNA_polymerase_A"/>
</dbReference>
<feature type="region of interest" description="Disordered" evidence="6">
    <location>
        <begin position="73"/>
        <end position="92"/>
    </location>
</feature>
<reference evidence="9" key="1">
    <citation type="submission" date="2015-09" db="EMBL/GenBank/DDBJ databases">
        <authorList>
            <consortium name="Pathogen Informatics"/>
        </authorList>
    </citation>
    <scope>NUCLEOTIDE SEQUENCE [LARGE SCALE GENOMIC DNA]</scope>
    <source>
        <strain evidence="9">Lake Konstanz</strain>
    </source>
</reference>
<feature type="compositionally biased region" description="Low complexity" evidence="6">
    <location>
        <begin position="80"/>
        <end position="92"/>
    </location>
</feature>
<dbReference type="EMBL" id="CYKH01001133">
    <property type="protein sequence ID" value="CUG84903.1"/>
    <property type="molecule type" value="Genomic_DNA"/>
</dbReference>
<keyword evidence="9" id="KW-1185">Reference proteome</keyword>
<dbReference type="GO" id="GO:0006261">
    <property type="term" value="P:DNA-templated DNA replication"/>
    <property type="evidence" value="ECO:0007669"/>
    <property type="project" value="InterPro"/>
</dbReference>
<dbReference type="Proteomes" id="UP000051952">
    <property type="component" value="Unassembled WGS sequence"/>
</dbReference>
<dbReference type="InterPro" id="IPR001098">
    <property type="entry name" value="DNA-dir_DNA_pol_A_palm_dom"/>
</dbReference>
<dbReference type="InterPro" id="IPR043502">
    <property type="entry name" value="DNA/RNA_pol_sf"/>
</dbReference>
<evidence type="ECO:0000256" key="6">
    <source>
        <dbReference type="SAM" id="MobiDB-lite"/>
    </source>
</evidence>
<feature type="compositionally biased region" description="Acidic residues" evidence="6">
    <location>
        <begin position="598"/>
        <end position="613"/>
    </location>
</feature>
<sequence length="1320" mass="144261">MSFSTFALSQQPPKPIDKLTTMPTKPPPPFSGLKTAPSTTVGYALDHHFKQLFQSPSRKFLELAALREHLPSVSTDDAGSDTSATNKSTSTAAATSSSRHVLCVVVHSAGAQHLGRKDNPFFEGNFVRRVEAAAVRYVEEDSAKSPFEFMQRRTARTMFSTSKTYTPEVLENHWRQRDSVCGDKAVFLTPAQVVVMADPKRGLTLLRKDPLFLEMFFRPPPPPPAGAPQQSDSSSSSSSSSSLLPRIWCVLYAQFILSGFRVKYETVAEVAKVYPPMPLTTNSTTPPSDTDLLAYLYEQQVAAGATGRVLLSIRERMEGLLASTVMEVNGVAVADTETVDNVLREIQTEKASVDLVLSEHAGKWFVDTARTNFNWQSQSDVAAVLYGGGLLKLMKGQRSAPTTTAQPLSSNAIGTAIKKPLLHRYLLESFGVDRGAVTVAQAGGIFSPNGDIQSLPPYEMYRTDNLTPSERIAALTFITQRTTVVAISLRMIGDRIAFASLFIPAGPECGGGQLIAARIIGDDGRPLATAAASTKQDTCVLHAAFKQGIVPDVKSNEKVTALMSLVEFRDAIRNNALLKTLRNLSCAATLDTTSAEVTAEEDEEAPDENDDGNDGAKAKPPTRSLMNRRKIQRENSTLDGHALERIASLPPNVVFVYSNDEAQKQVVHSIESCIVQAVCDALEIVDDERVSFVPAQAMAVQIEATNNSSLNGGGVSAGAAASVPNFAQDFEELEKSSSGESANAAAVWLQQVLGVHETVPMSKANIYPGVFGGQPSTTTQVGAAHSISYSVLMQRALESLHKQMVERWISTKAASSHPYINLDTQLSTSLPRKWLRNHSAMMHPQQLLYREGYLWESIRTSFSGPRHAKKRAELCDEVVAITTRFGTSDVQRDSGAVTSVNSSVLERLSELWKNNGMDDALLAALVQHRSTAKVIQLFAPERLLRCGMKAEATAKVNTIHAHIAHQNTNTGRLASQTPCIHNLPKNVMVRNLFTSRFGADSGMLIEADYSQLEVVTLALLAGDTQMIKELRDSVDFHCLRVSLITKEPYADVVRKAKKEKDPRYVSLRQQAKVFSFQRQYGAGSAALSSTTGMSIAEIEALIAAEDAHYPQLTEYYRHVGVSAGMSAASIIQSYRPDMMMKRVGGSPFADARLTNLRTAVEPPKYYPVVTGTKFDFSLKSDIPTLKNHPVQGFAGELVQIACGRLSRHLTSSPLLRCPTTGLHRAFLTNSVHDCVWIDCHRDVADVVEKLVKEDMESICTTLTTTFWRGDESLLANYLSEDERAELLKQQQLSGGAPWWQPDLPFPVTVHRGKNLGELLD</sequence>
<dbReference type="GO" id="GO:0003677">
    <property type="term" value="F:DNA binding"/>
    <property type="evidence" value="ECO:0007669"/>
    <property type="project" value="InterPro"/>
</dbReference>
<keyword evidence="2" id="KW-0808">Transferase</keyword>
<feature type="region of interest" description="Disordered" evidence="6">
    <location>
        <begin position="1"/>
        <end position="29"/>
    </location>
</feature>
<dbReference type="PROSITE" id="PS00447">
    <property type="entry name" value="DNA_POLYMERASE_A"/>
    <property type="match status" value="1"/>
</dbReference>
<organism evidence="8 9">
    <name type="scientific">Bodo saltans</name>
    <name type="common">Flagellated protozoan</name>
    <dbReference type="NCBI Taxonomy" id="75058"/>
    <lineage>
        <taxon>Eukaryota</taxon>
        <taxon>Discoba</taxon>
        <taxon>Euglenozoa</taxon>
        <taxon>Kinetoplastea</taxon>
        <taxon>Metakinetoplastina</taxon>
        <taxon>Eubodonida</taxon>
        <taxon>Bodonidae</taxon>
        <taxon>Bodo</taxon>
    </lineage>
</organism>
<evidence type="ECO:0000259" key="7">
    <source>
        <dbReference type="SMART" id="SM00482"/>
    </source>
</evidence>
<dbReference type="Gene3D" id="3.30.70.370">
    <property type="match status" value="1"/>
</dbReference>
<comment type="catalytic activity">
    <reaction evidence="5">
        <text>DNA(n) + a 2'-deoxyribonucleoside 5'-triphosphate = DNA(n+1) + diphosphate</text>
        <dbReference type="Rhea" id="RHEA:22508"/>
        <dbReference type="Rhea" id="RHEA-COMP:17339"/>
        <dbReference type="Rhea" id="RHEA-COMP:17340"/>
        <dbReference type="ChEBI" id="CHEBI:33019"/>
        <dbReference type="ChEBI" id="CHEBI:61560"/>
        <dbReference type="ChEBI" id="CHEBI:173112"/>
        <dbReference type="EC" id="2.7.7.7"/>
    </reaction>
</comment>
<evidence type="ECO:0000256" key="1">
    <source>
        <dbReference type="ARBA" id="ARBA00012417"/>
    </source>
</evidence>
<keyword evidence="4" id="KW-0239">DNA-directed DNA polymerase</keyword>
<feature type="domain" description="DNA-directed DNA polymerase family A palm" evidence="7">
    <location>
        <begin position="986"/>
        <end position="1243"/>
    </location>
</feature>
<feature type="region of interest" description="Disordered" evidence="6">
    <location>
        <begin position="593"/>
        <end position="629"/>
    </location>
</feature>
<name>A0A0S4J2J4_BODSA</name>
<dbReference type="Pfam" id="PF00476">
    <property type="entry name" value="DNA_pol_A"/>
    <property type="match status" value="1"/>
</dbReference>
<gene>
    <name evidence="8" type="ORF">BSAL_89100</name>
</gene>
<evidence type="ECO:0000256" key="2">
    <source>
        <dbReference type="ARBA" id="ARBA00022679"/>
    </source>
</evidence>
<dbReference type="PANTHER" id="PTHR10133:SF23">
    <property type="entry name" value="DNA-DIRECTED DNA POLYMERASE"/>
    <property type="match status" value="1"/>
</dbReference>
<evidence type="ECO:0000256" key="5">
    <source>
        <dbReference type="ARBA" id="ARBA00049244"/>
    </source>
</evidence>
<dbReference type="PRINTS" id="PR00868">
    <property type="entry name" value="DNAPOLI"/>
</dbReference>
<keyword evidence="3" id="KW-0548">Nucleotidyltransferase</keyword>
<dbReference type="SUPFAM" id="SSF56672">
    <property type="entry name" value="DNA/RNA polymerases"/>
    <property type="match status" value="1"/>
</dbReference>
<feature type="compositionally biased region" description="Polar residues" evidence="6">
    <location>
        <begin position="1"/>
        <end position="11"/>
    </location>
</feature>
<dbReference type="GO" id="GO:0006302">
    <property type="term" value="P:double-strand break repair"/>
    <property type="evidence" value="ECO:0007669"/>
    <property type="project" value="TreeGrafter"/>
</dbReference>
<dbReference type="OrthoDB" id="2320933at2759"/>
<evidence type="ECO:0000256" key="4">
    <source>
        <dbReference type="ARBA" id="ARBA00022932"/>
    </source>
</evidence>
<dbReference type="SMART" id="SM00482">
    <property type="entry name" value="POLAc"/>
    <property type="match status" value="1"/>
</dbReference>
<evidence type="ECO:0000313" key="8">
    <source>
        <dbReference type="EMBL" id="CUG84903.1"/>
    </source>
</evidence>
<evidence type="ECO:0000256" key="3">
    <source>
        <dbReference type="ARBA" id="ARBA00022695"/>
    </source>
</evidence>
<dbReference type="EC" id="2.7.7.7" evidence="1"/>